<organism evidence="2 3">
    <name type="scientific">Microbacterium hydrocarbonoxydans</name>
    <dbReference type="NCBI Taxonomy" id="273678"/>
    <lineage>
        <taxon>Bacteria</taxon>
        <taxon>Bacillati</taxon>
        <taxon>Actinomycetota</taxon>
        <taxon>Actinomycetes</taxon>
        <taxon>Micrococcales</taxon>
        <taxon>Microbacteriaceae</taxon>
        <taxon>Microbacterium</taxon>
    </lineage>
</organism>
<feature type="compositionally biased region" description="Polar residues" evidence="1">
    <location>
        <begin position="354"/>
        <end position="363"/>
    </location>
</feature>
<feature type="compositionally biased region" description="Polar residues" evidence="1">
    <location>
        <begin position="280"/>
        <end position="290"/>
    </location>
</feature>
<feature type="region of interest" description="Disordered" evidence="1">
    <location>
        <begin position="222"/>
        <end position="386"/>
    </location>
</feature>
<dbReference type="Proteomes" id="UP000183750">
    <property type="component" value="Unassembled WGS sequence"/>
</dbReference>
<dbReference type="AlphaFoldDB" id="A0A1H4JLG7"/>
<evidence type="ECO:0000256" key="1">
    <source>
        <dbReference type="SAM" id="MobiDB-lite"/>
    </source>
</evidence>
<evidence type="ECO:0000313" key="3">
    <source>
        <dbReference type="Proteomes" id="UP000183750"/>
    </source>
</evidence>
<name>A0A1H4JLG7_9MICO</name>
<keyword evidence="3" id="KW-1185">Reference proteome</keyword>
<protein>
    <recommendedName>
        <fullName evidence="4">Phosphodiesterase</fullName>
    </recommendedName>
</protein>
<evidence type="ECO:0008006" key="4">
    <source>
        <dbReference type="Google" id="ProtNLM"/>
    </source>
</evidence>
<feature type="compositionally biased region" description="Acidic residues" evidence="1">
    <location>
        <begin position="338"/>
        <end position="350"/>
    </location>
</feature>
<accession>A0A1H4JLG7</accession>
<feature type="compositionally biased region" description="Basic and acidic residues" evidence="1">
    <location>
        <begin position="189"/>
        <end position="201"/>
    </location>
</feature>
<reference evidence="3" key="1">
    <citation type="submission" date="2016-10" db="EMBL/GenBank/DDBJ databases">
        <authorList>
            <person name="Varghese N."/>
            <person name="Submissions S."/>
        </authorList>
    </citation>
    <scope>NUCLEOTIDE SEQUENCE [LARGE SCALE GENOMIC DNA]</scope>
    <source>
        <strain evidence="3">DSM 16089</strain>
    </source>
</reference>
<dbReference type="GO" id="GO:0020037">
    <property type="term" value="F:heme binding"/>
    <property type="evidence" value="ECO:0007669"/>
    <property type="project" value="InterPro"/>
</dbReference>
<dbReference type="SUPFAM" id="SSF56634">
    <property type="entry name" value="Heme-dependent catalase-like"/>
    <property type="match status" value="1"/>
</dbReference>
<dbReference type="EMBL" id="FNSQ01000005">
    <property type="protein sequence ID" value="SEB46482.1"/>
    <property type="molecule type" value="Genomic_DNA"/>
</dbReference>
<proteinExistence type="predicted"/>
<gene>
    <name evidence="2" type="ORF">SAMN04489807_0873</name>
</gene>
<dbReference type="InterPro" id="IPR020835">
    <property type="entry name" value="Catalase_sf"/>
</dbReference>
<feature type="region of interest" description="Disordered" evidence="1">
    <location>
        <begin position="184"/>
        <end position="203"/>
    </location>
</feature>
<sequence length="386" mass="41578">MRFFVARVLGQVLRAGIALILLVRRPRPIHSHGIVFDGQLVLLDGRATSEIGWIDRRYGDAVPVVARVSRGAGLPTWLPDVTGLGVRWQHEGKDVDLELSSTGIGFPGRFVLLPRLSPSRATLSSILPYRTARGPVLLCARTVPPRRLPAPLSALRRAVEEEPWQLRLYFASPRGRWHPFADLRLSGPRGDDPSLRLDTDRNGLPGTESYGWALALRQPSYRLAQRPPRGRPDDSASSRNAQAPCDETAPPRTLAGAASPGSAKSTSIQPPSERDDMESTPFSTDGSADSVQPLRDGDATAVGDPSDDPAQVEWDRTEALDAGADEADLDPATATGADPDEIPSDDDEVPAQDQPRSTLQPESQGEDPLIADLGEEGEGDLSPNDA</sequence>
<evidence type="ECO:0000313" key="2">
    <source>
        <dbReference type="EMBL" id="SEB46482.1"/>
    </source>
</evidence>
<dbReference type="RefSeq" id="WP_254775114.1">
    <property type="nucleotide sequence ID" value="NZ_FNSQ01000005.1"/>
</dbReference>